<evidence type="ECO:0008006" key="5">
    <source>
        <dbReference type="Google" id="ProtNLM"/>
    </source>
</evidence>
<dbReference type="SUPFAM" id="SSF48452">
    <property type="entry name" value="TPR-like"/>
    <property type="match status" value="1"/>
</dbReference>
<feature type="coiled-coil region" evidence="1">
    <location>
        <begin position="469"/>
        <end position="513"/>
    </location>
</feature>
<dbReference type="GO" id="GO:0030544">
    <property type="term" value="F:Hsp70 protein binding"/>
    <property type="evidence" value="ECO:0007669"/>
    <property type="project" value="TreeGrafter"/>
</dbReference>
<feature type="region of interest" description="Disordered" evidence="2">
    <location>
        <begin position="744"/>
        <end position="764"/>
    </location>
</feature>
<keyword evidence="1" id="KW-0175">Coiled coil</keyword>
<accession>A0A813KDV9</accession>
<dbReference type="PANTHER" id="PTHR46035:SF1">
    <property type="entry name" value="TETRATRICOPEPTIDE REPEAT PROTEIN 4"/>
    <property type="match status" value="1"/>
</dbReference>
<feature type="compositionally biased region" description="Basic and acidic residues" evidence="2">
    <location>
        <begin position="744"/>
        <end position="754"/>
    </location>
</feature>
<dbReference type="EMBL" id="CAJNNW010029178">
    <property type="protein sequence ID" value="CAE8699338.1"/>
    <property type="molecule type" value="Genomic_DNA"/>
</dbReference>
<evidence type="ECO:0000313" key="3">
    <source>
        <dbReference type="EMBL" id="CAE8699338.1"/>
    </source>
</evidence>
<dbReference type="GO" id="GO:0005634">
    <property type="term" value="C:nucleus"/>
    <property type="evidence" value="ECO:0007669"/>
    <property type="project" value="TreeGrafter"/>
</dbReference>
<dbReference type="Gene3D" id="1.25.40.10">
    <property type="entry name" value="Tetratricopeptide repeat domain"/>
    <property type="match status" value="1"/>
</dbReference>
<proteinExistence type="predicted"/>
<feature type="region of interest" description="Disordered" evidence="2">
    <location>
        <begin position="1"/>
        <end position="33"/>
    </location>
</feature>
<dbReference type="GO" id="GO:0006457">
    <property type="term" value="P:protein folding"/>
    <property type="evidence" value="ECO:0007669"/>
    <property type="project" value="TreeGrafter"/>
</dbReference>
<dbReference type="AlphaFoldDB" id="A0A813KDV9"/>
<dbReference type="GO" id="GO:0005829">
    <property type="term" value="C:cytosol"/>
    <property type="evidence" value="ECO:0007669"/>
    <property type="project" value="TreeGrafter"/>
</dbReference>
<evidence type="ECO:0000313" key="4">
    <source>
        <dbReference type="Proteomes" id="UP000626109"/>
    </source>
</evidence>
<dbReference type="InterPro" id="IPR011990">
    <property type="entry name" value="TPR-like_helical_dom_sf"/>
</dbReference>
<organism evidence="3 4">
    <name type="scientific">Polarella glacialis</name>
    <name type="common">Dinoflagellate</name>
    <dbReference type="NCBI Taxonomy" id="89957"/>
    <lineage>
        <taxon>Eukaryota</taxon>
        <taxon>Sar</taxon>
        <taxon>Alveolata</taxon>
        <taxon>Dinophyceae</taxon>
        <taxon>Suessiales</taxon>
        <taxon>Suessiaceae</taxon>
        <taxon>Polarella</taxon>
    </lineage>
</organism>
<reference evidence="3" key="1">
    <citation type="submission" date="2021-02" db="EMBL/GenBank/DDBJ databases">
        <authorList>
            <person name="Dougan E. K."/>
            <person name="Rhodes N."/>
            <person name="Thang M."/>
            <person name="Chan C."/>
        </authorList>
    </citation>
    <scope>NUCLEOTIDE SEQUENCE</scope>
</reference>
<protein>
    <recommendedName>
        <fullName evidence="5">Protein C10</fullName>
    </recommendedName>
</protein>
<sequence length="764" mass="86577">MSVPSRCFSGPSCSSADVDEHGWPRAPLEGEDSLPEEVLLEQAAKREAAIRAVQGPEGLAPLPPLSRTPLQGHMSQEEFDAFDYPQTPAEWTEEWMRKQIELERVDPRVNPNLLLDETQQEFWNNISRKPYAKAILRAEEHWKDRRRVWLQQYERVEIMNQVREELAEELEGCAPEMKRLLAPIMVHRITEISLWNCLREARQRQVSLSWVLEQPRHLQQLRSLRAQLDQGGAAAAARLLSEFSARAEEICEAERRTLEARAAKRRVEVDSETMCKHLNMAQKLRKDGYIEWHRGSVEEALASWRQAEAHLRDKRLGNSSSTPGVRVPGQDVAGNETVEELHLLLLKNVAQAAIRLGRWSEALAAADDALAMDDQDHKVWFRRACCLEGLGRYAEEEEALARIDDLAVGRPDRARLARDVQARRQRIAASHASQRQTERLGLQRALARGVFSADREAALCSDAGVVQELRGEEAEVMLDEDELLRLEEEELLREEEELFREEEEEELLREEERQPRQLEAPSLVSEASFRFRKGDRVIARQCLADIVPGEAGTVLEVDADGDIKVIFDGQSESQLVFSIDFDSLVLAPSDGSREPTEIAELLLRPQEGGLRLTQDGAAELLDALARAYQDTGFQQQLAKLARDVRWDRQLFSGLLPKVALEVQRPLLRRWGFEASPKGATEMQRALEEAALGAASEGQQSALKEQAAQVTRLLYGDMYEGTFASRTHARDHWALHSRVGDMYRESNSELEESTRSRCNVPVEAS</sequence>
<dbReference type="Proteomes" id="UP000626109">
    <property type="component" value="Unassembled WGS sequence"/>
</dbReference>
<evidence type="ECO:0000256" key="1">
    <source>
        <dbReference type="SAM" id="Coils"/>
    </source>
</evidence>
<evidence type="ECO:0000256" key="2">
    <source>
        <dbReference type="SAM" id="MobiDB-lite"/>
    </source>
</evidence>
<comment type="caution">
    <text evidence="3">The sequence shown here is derived from an EMBL/GenBank/DDBJ whole genome shotgun (WGS) entry which is preliminary data.</text>
</comment>
<dbReference type="GO" id="GO:0051879">
    <property type="term" value="F:Hsp90 protein binding"/>
    <property type="evidence" value="ECO:0007669"/>
    <property type="project" value="TreeGrafter"/>
</dbReference>
<name>A0A813KDV9_POLGL</name>
<gene>
    <name evidence="3" type="ORF">PGLA2088_LOCUS31123</name>
</gene>
<dbReference type="PANTHER" id="PTHR46035">
    <property type="entry name" value="TETRATRICOPEPTIDE REPEAT PROTEIN 4"/>
    <property type="match status" value="1"/>
</dbReference>